<keyword evidence="5" id="KW-0067">ATP-binding</keyword>
<dbReference type="InterPro" id="IPR002173">
    <property type="entry name" value="Carboh/pur_kinase_PfkB_CS"/>
</dbReference>
<reference evidence="7 8" key="1">
    <citation type="submission" date="2018-06" db="EMBL/GenBank/DDBJ databases">
        <title>Genomic Encyclopedia of Archaeal and Bacterial Type Strains, Phase II (KMG-II): from individual species to whole genera.</title>
        <authorList>
            <person name="Goeker M."/>
        </authorList>
    </citation>
    <scope>NUCLEOTIDE SEQUENCE [LARGE SCALE GENOMIC DNA]</scope>
    <source>
        <strain evidence="7 8">DSM 22009</strain>
    </source>
</reference>
<comment type="similarity">
    <text evidence="1">Belongs to the carbohydrate kinase PfkB family.</text>
</comment>
<dbReference type="OrthoDB" id="9776822at2"/>
<accession>A0A2W7N240</accession>
<keyword evidence="2" id="KW-0808">Transferase</keyword>
<dbReference type="PANTHER" id="PTHR43085">
    <property type="entry name" value="HEXOKINASE FAMILY MEMBER"/>
    <property type="match status" value="1"/>
</dbReference>
<gene>
    <name evidence="7" type="ORF">LX81_03097</name>
</gene>
<name>A0A2W7N240_9RHOB</name>
<proteinExistence type="inferred from homology"/>
<evidence type="ECO:0000256" key="5">
    <source>
        <dbReference type="ARBA" id="ARBA00022840"/>
    </source>
</evidence>
<organism evidence="7 8">
    <name type="scientific">Palleronia aestuarii</name>
    <dbReference type="NCBI Taxonomy" id="568105"/>
    <lineage>
        <taxon>Bacteria</taxon>
        <taxon>Pseudomonadati</taxon>
        <taxon>Pseudomonadota</taxon>
        <taxon>Alphaproteobacteria</taxon>
        <taxon>Rhodobacterales</taxon>
        <taxon>Roseobacteraceae</taxon>
        <taxon>Palleronia</taxon>
    </lineage>
</organism>
<dbReference type="RefSeq" id="WP_111538181.1">
    <property type="nucleotide sequence ID" value="NZ_QKZL01000016.1"/>
</dbReference>
<evidence type="ECO:0000313" key="8">
    <source>
        <dbReference type="Proteomes" id="UP000248916"/>
    </source>
</evidence>
<dbReference type="CDD" id="cd01166">
    <property type="entry name" value="KdgK"/>
    <property type="match status" value="1"/>
</dbReference>
<keyword evidence="4 7" id="KW-0418">Kinase</keyword>
<feature type="domain" description="Carbohydrate kinase PfkB" evidence="6">
    <location>
        <begin position="13"/>
        <end position="304"/>
    </location>
</feature>
<dbReference type="EMBL" id="QKZL01000016">
    <property type="protein sequence ID" value="PZX13763.1"/>
    <property type="molecule type" value="Genomic_DNA"/>
</dbReference>
<dbReference type="Pfam" id="PF00294">
    <property type="entry name" value="PfkB"/>
    <property type="match status" value="1"/>
</dbReference>
<sequence length="325" mass="33983">MTLAPDSLGPTLVIGELLVEIVATTLGEGFRETQDLIGPYPSGAPAIFASQSARIGGSTAMAGGVGRDDFGRILTERLEADGVDLSAVLTDPALPTGTAFVRYRPDGGRDFVYNMWTSAAGSLTWTDALAAVAERAGHVHVMGTLLPRPQMAELIERAAGIVKRRGGTVSFDPNLRKELMEGDEAALATFERMIDLTDLLLPSGEELLAAGRTDTPREAVSVLLDRGIKEIALKEGVHGATGFRPDADPVHVPAFEVDEVDPTGAGDCFGGAYVAARRIGLGIEEALTYGAAAGARNVAVRGPMEGAGSRADLDAFIAETPRRSA</sequence>
<keyword evidence="3" id="KW-0547">Nucleotide-binding</keyword>
<comment type="caution">
    <text evidence="7">The sequence shown here is derived from an EMBL/GenBank/DDBJ whole genome shotgun (WGS) entry which is preliminary data.</text>
</comment>
<dbReference type="Gene3D" id="3.40.1190.20">
    <property type="match status" value="1"/>
</dbReference>
<dbReference type="AlphaFoldDB" id="A0A2W7N240"/>
<keyword evidence="8" id="KW-1185">Reference proteome</keyword>
<dbReference type="InterPro" id="IPR029056">
    <property type="entry name" value="Ribokinase-like"/>
</dbReference>
<dbReference type="Proteomes" id="UP000248916">
    <property type="component" value="Unassembled WGS sequence"/>
</dbReference>
<evidence type="ECO:0000256" key="4">
    <source>
        <dbReference type="ARBA" id="ARBA00022777"/>
    </source>
</evidence>
<evidence type="ECO:0000256" key="2">
    <source>
        <dbReference type="ARBA" id="ARBA00022679"/>
    </source>
</evidence>
<protein>
    <submittedName>
        <fullName evidence="7">Fructokinase</fullName>
    </submittedName>
</protein>
<evidence type="ECO:0000259" key="6">
    <source>
        <dbReference type="Pfam" id="PF00294"/>
    </source>
</evidence>
<dbReference type="GO" id="GO:0016301">
    <property type="term" value="F:kinase activity"/>
    <property type="evidence" value="ECO:0007669"/>
    <property type="project" value="UniProtKB-KW"/>
</dbReference>
<dbReference type="InterPro" id="IPR050306">
    <property type="entry name" value="PfkB_Carbo_kinase"/>
</dbReference>
<dbReference type="PROSITE" id="PS00584">
    <property type="entry name" value="PFKB_KINASES_2"/>
    <property type="match status" value="1"/>
</dbReference>
<dbReference type="InterPro" id="IPR011611">
    <property type="entry name" value="PfkB_dom"/>
</dbReference>
<dbReference type="PANTHER" id="PTHR43085:SF1">
    <property type="entry name" value="PSEUDOURIDINE KINASE-RELATED"/>
    <property type="match status" value="1"/>
</dbReference>
<dbReference type="SUPFAM" id="SSF53613">
    <property type="entry name" value="Ribokinase-like"/>
    <property type="match status" value="1"/>
</dbReference>
<evidence type="ECO:0000313" key="7">
    <source>
        <dbReference type="EMBL" id="PZX13763.1"/>
    </source>
</evidence>
<evidence type="ECO:0000256" key="3">
    <source>
        <dbReference type="ARBA" id="ARBA00022741"/>
    </source>
</evidence>
<dbReference type="GO" id="GO:0005524">
    <property type="term" value="F:ATP binding"/>
    <property type="evidence" value="ECO:0007669"/>
    <property type="project" value="UniProtKB-KW"/>
</dbReference>
<evidence type="ECO:0000256" key="1">
    <source>
        <dbReference type="ARBA" id="ARBA00010688"/>
    </source>
</evidence>